<dbReference type="PANTHER" id="PTHR42781">
    <property type="entry name" value="SPERMIDINE/PUTRESCINE IMPORT ATP-BINDING PROTEIN POTA"/>
    <property type="match status" value="1"/>
</dbReference>
<keyword evidence="9" id="KW-0406">Ion transport</keyword>
<dbReference type="Pfam" id="PF08402">
    <property type="entry name" value="TOBE_2"/>
    <property type="match status" value="1"/>
</dbReference>
<dbReference type="InterPro" id="IPR050093">
    <property type="entry name" value="ABC_SmlMolc_Importer"/>
</dbReference>
<evidence type="ECO:0000313" key="13">
    <source>
        <dbReference type="EMBL" id="GEL18898.1"/>
    </source>
</evidence>
<dbReference type="Pfam" id="PF00005">
    <property type="entry name" value="ABC_tran"/>
    <property type="match status" value="1"/>
</dbReference>
<keyword evidence="6 13" id="KW-0067">ATP-binding</keyword>
<keyword evidence="1" id="KW-0813">Transport</keyword>
<keyword evidence="10" id="KW-0472">Membrane</keyword>
<dbReference type="CDD" id="cd03259">
    <property type="entry name" value="ABC_Carb_Solutes_like"/>
    <property type="match status" value="1"/>
</dbReference>
<accession>A0A511D7G9</accession>
<dbReference type="FunFam" id="3.40.50.300:FF:000425">
    <property type="entry name" value="Probable ABC transporter, ATP-binding subunit"/>
    <property type="match status" value="1"/>
</dbReference>
<evidence type="ECO:0000313" key="14">
    <source>
        <dbReference type="Proteomes" id="UP000321328"/>
    </source>
</evidence>
<dbReference type="Proteomes" id="UP000321328">
    <property type="component" value="Unassembled WGS sequence"/>
</dbReference>
<proteinExistence type="predicted"/>
<evidence type="ECO:0000259" key="12">
    <source>
        <dbReference type="PROSITE" id="PS50893"/>
    </source>
</evidence>
<dbReference type="InterPro" id="IPR013611">
    <property type="entry name" value="Transp-assoc_OB_typ2"/>
</dbReference>
<evidence type="ECO:0000256" key="8">
    <source>
        <dbReference type="ARBA" id="ARBA00023004"/>
    </source>
</evidence>
<feature type="domain" description="ABC transporter" evidence="12">
    <location>
        <begin position="18"/>
        <end position="250"/>
    </location>
</feature>
<dbReference type="PROSITE" id="PS00211">
    <property type="entry name" value="ABC_TRANSPORTER_1"/>
    <property type="match status" value="1"/>
</dbReference>
<sequence length="358" mass="37079">MTQTSERTQQQAVATDGLRVTGVRKSYGPVPVLRDVDLAVPAGALTAVVGRSGCGKTTLLRLIAGFDRPDAGTVTIDGRPVAGPAGVLSPEARRIGYVTQEGNLFPHLTVAANIAFGLPRRARRARGRVLELLELIGLDAGHAKRYPHELSGGQQQRVALARALAPEPGILLLDEPFSSLDVELRESTRRAVADALAAAGTTTVLVTHDQTEALSLATRVAVMRDGRIVQEASPAELYRHPVDRGVAAFVGDVVVLPATVCGGVAQCALGGLPVAAPAAEGPATVLLRPEQIALDGGDDGVPAHVVDVEYYGHDAVVRLTLGAACQVTARCPGYALPAVGAQVRLAVRGEVGVETGLG</sequence>
<dbReference type="OrthoDB" id="7838608at2"/>
<evidence type="ECO:0000256" key="6">
    <source>
        <dbReference type="ARBA" id="ARBA00022840"/>
    </source>
</evidence>
<dbReference type="InterPro" id="IPR027417">
    <property type="entry name" value="P-loop_NTPase"/>
</dbReference>
<evidence type="ECO:0000256" key="1">
    <source>
        <dbReference type="ARBA" id="ARBA00022448"/>
    </source>
</evidence>
<gene>
    <name evidence="13" type="primary">fbpC</name>
    <name evidence="13" type="ORF">PA7_27350</name>
</gene>
<dbReference type="InterPro" id="IPR015853">
    <property type="entry name" value="ABC_transpr_FbpC"/>
</dbReference>
<dbReference type="AlphaFoldDB" id="A0A511D7G9"/>
<dbReference type="GO" id="GO:0015408">
    <property type="term" value="F:ABC-type ferric iron transporter activity"/>
    <property type="evidence" value="ECO:0007669"/>
    <property type="project" value="InterPro"/>
</dbReference>
<evidence type="ECO:0000256" key="5">
    <source>
        <dbReference type="ARBA" id="ARBA00022741"/>
    </source>
</evidence>
<organism evidence="13 14">
    <name type="scientific">Pseudonocardia asaccharolytica DSM 44247 = NBRC 16224</name>
    <dbReference type="NCBI Taxonomy" id="1123024"/>
    <lineage>
        <taxon>Bacteria</taxon>
        <taxon>Bacillati</taxon>
        <taxon>Actinomycetota</taxon>
        <taxon>Actinomycetes</taxon>
        <taxon>Pseudonocardiales</taxon>
        <taxon>Pseudonocardiaceae</taxon>
        <taxon>Pseudonocardia</taxon>
    </lineage>
</organism>
<keyword evidence="8" id="KW-0408">Iron</keyword>
<keyword evidence="7" id="KW-1278">Translocase</keyword>
<keyword evidence="5" id="KW-0547">Nucleotide-binding</keyword>
<evidence type="ECO:0000256" key="3">
    <source>
        <dbReference type="ARBA" id="ARBA00022496"/>
    </source>
</evidence>
<keyword evidence="2" id="KW-1003">Cell membrane</keyword>
<evidence type="ECO:0000256" key="4">
    <source>
        <dbReference type="ARBA" id="ARBA00022519"/>
    </source>
</evidence>
<reference evidence="13 14" key="1">
    <citation type="submission" date="2019-07" db="EMBL/GenBank/DDBJ databases">
        <title>Whole genome shotgun sequence of Pseudonocardia asaccharolytica NBRC 16224.</title>
        <authorList>
            <person name="Hosoyama A."/>
            <person name="Uohara A."/>
            <person name="Ohji S."/>
            <person name="Ichikawa N."/>
        </authorList>
    </citation>
    <scope>NUCLEOTIDE SEQUENCE [LARGE SCALE GENOMIC DNA]</scope>
    <source>
        <strain evidence="13 14">NBRC 16224</strain>
    </source>
</reference>
<dbReference type="InterPro" id="IPR017871">
    <property type="entry name" value="ABC_transporter-like_CS"/>
</dbReference>
<comment type="caution">
    <text evidence="13">The sequence shown here is derived from an EMBL/GenBank/DDBJ whole genome shotgun (WGS) entry which is preliminary data.</text>
</comment>
<dbReference type="GO" id="GO:0005524">
    <property type="term" value="F:ATP binding"/>
    <property type="evidence" value="ECO:0007669"/>
    <property type="project" value="UniProtKB-KW"/>
</dbReference>
<evidence type="ECO:0000256" key="11">
    <source>
        <dbReference type="ARBA" id="ARBA00066388"/>
    </source>
</evidence>
<dbReference type="SUPFAM" id="SSF50331">
    <property type="entry name" value="MOP-like"/>
    <property type="match status" value="1"/>
</dbReference>
<dbReference type="Gene3D" id="2.40.50.450">
    <property type="match status" value="1"/>
</dbReference>
<keyword evidence="4" id="KW-0997">Cell inner membrane</keyword>
<evidence type="ECO:0000256" key="9">
    <source>
        <dbReference type="ARBA" id="ARBA00023065"/>
    </source>
</evidence>
<dbReference type="Gene3D" id="3.40.50.300">
    <property type="entry name" value="P-loop containing nucleotide triphosphate hydrolases"/>
    <property type="match status" value="1"/>
</dbReference>
<dbReference type="SUPFAM" id="SSF52540">
    <property type="entry name" value="P-loop containing nucleoside triphosphate hydrolases"/>
    <property type="match status" value="1"/>
</dbReference>
<evidence type="ECO:0000256" key="2">
    <source>
        <dbReference type="ARBA" id="ARBA00022475"/>
    </source>
</evidence>
<dbReference type="GO" id="GO:0015418">
    <property type="term" value="F:ABC-type quaternary ammonium compound transporting activity"/>
    <property type="evidence" value="ECO:0007669"/>
    <property type="project" value="UniProtKB-EC"/>
</dbReference>
<keyword evidence="3" id="KW-0410">Iron transport</keyword>
<dbReference type="EMBL" id="BJVI01000027">
    <property type="protein sequence ID" value="GEL18898.1"/>
    <property type="molecule type" value="Genomic_DNA"/>
</dbReference>
<evidence type="ECO:0000256" key="7">
    <source>
        <dbReference type="ARBA" id="ARBA00022967"/>
    </source>
</evidence>
<dbReference type="PANTHER" id="PTHR42781:SF5">
    <property type="entry name" value="PUTRESCINE TRANSPORT ATP-BINDING PROTEIN POTG"/>
    <property type="match status" value="1"/>
</dbReference>
<dbReference type="STRING" id="1123024.GCA_000423625_00269"/>
<protein>
    <recommendedName>
        <fullName evidence="11">ABC-type quaternary amine transporter</fullName>
        <ecNumber evidence="11">7.6.2.9</ecNumber>
    </recommendedName>
</protein>
<name>A0A511D7G9_9PSEU</name>
<dbReference type="SMART" id="SM00382">
    <property type="entry name" value="AAA"/>
    <property type="match status" value="1"/>
</dbReference>
<dbReference type="GO" id="GO:0016887">
    <property type="term" value="F:ATP hydrolysis activity"/>
    <property type="evidence" value="ECO:0007669"/>
    <property type="project" value="InterPro"/>
</dbReference>
<dbReference type="EC" id="7.6.2.9" evidence="11"/>
<dbReference type="InterPro" id="IPR008995">
    <property type="entry name" value="Mo/tungstate-bd_C_term_dom"/>
</dbReference>
<dbReference type="GO" id="GO:0043190">
    <property type="term" value="C:ATP-binding cassette (ABC) transporter complex"/>
    <property type="evidence" value="ECO:0007669"/>
    <property type="project" value="InterPro"/>
</dbReference>
<dbReference type="PROSITE" id="PS50893">
    <property type="entry name" value="ABC_TRANSPORTER_2"/>
    <property type="match status" value="1"/>
</dbReference>
<keyword evidence="14" id="KW-1185">Reference proteome</keyword>
<dbReference type="RefSeq" id="WP_051232026.1">
    <property type="nucleotide sequence ID" value="NZ_AUII01000001.1"/>
</dbReference>
<evidence type="ECO:0000256" key="10">
    <source>
        <dbReference type="ARBA" id="ARBA00023136"/>
    </source>
</evidence>
<dbReference type="InterPro" id="IPR003593">
    <property type="entry name" value="AAA+_ATPase"/>
</dbReference>
<dbReference type="InterPro" id="IPR003439">
    <property type="entry name" value="ABC_transporter-like_ATP-bd"/>
</dbReference>